<dbReference type="PRINTS" id="PR00080">
    <property type="entry name" value="SDRFAMILY"/>
</dbReference>
<dbReference type="InterPro" id="IPR057326">
    <property type="entry name" value="KR_dom"/>
</dbReference>
<dbReference type="NCBIfam" id="NF004526">
    <property type="entry name" value="PRK05872.1"/>
    <property type="match status" value="1"/>
</dbReference>
<name>A0ABY4T779_9ACTN</name>
<dbReference type="PRINTS" id="PR00081">
    <property type="entry name" value="GDHRDH"/>
</dbReference>
<evidence type="ECO:0000256" key="4">
    <source>
        <dbReference type="SAM" id="MobiDB-lite"/>
    </source>
</evidence>
<evidence type="ECO:0000256" key="3">
    <source>
        <dbReference type="RuleBase" id="RU000363"/>
    </source>
</evidence>
<dbReference type="Proteomes" id="UP001056383">
    <property type="component" value="Chromosome"/>
</dbReference>
<evidence type="ECO:0000256" key="2">
    <source>
        <dbReference type="ARBA" id="ARBA00023002"/>
    </source>
</evidence>
<comment type="similarity">
    <text evidence="1 3">Belongs to the short-chain dehydrogenases/reductases (SDR) family.</text>
</comment>
<accession>A0ABY4T779</accession>
<dbReference type="SUPFAM" id="SSF51735">
    <property type="entry name" value="NAD(P)-binding Rossmann-fold domains"/>
    <property type="match status" value="1"/>
</dbReference>
<evidence type="ECO:0000259" key="5">
    <source>
        <dbReference type="SMART" id="SM00822"/>
    </source>
</evidence>
<dbReference type="EMBL" id="CP095474">
    <property type="protein sequence ID" value="URN14736.1"/>
    <property type="molecule type" value="Genomic_DNA"/>
</dbReference>
<dbReference type="InterPro" id="IPR036291">
    <property type="entry name" value="NAD(P)-bd_dom_sf"/>
</dbReference>
<feature type="domain" description="Ketoreductase" evidence="5">
    <location>
        <begin position="11"/>
        <end position="190"/>
    </location>
</feature>
<dbReference type="InterPro" id="IPR002347">
    <property type="entry name" value="SDR_fam"/>
</dbReference>
<evidence type="ECO:0000313" key="7">
    <source>
        <dbReference type="Proteomes" id="UP001056383"/>
    </source>
</evidence>
<dbReference type="CDD" id="cd05233">
    <property type="entry name" value="SDR_c"/>
    <property type="match status" value="1"/>
</dbReference>
<dbReference type="PROSITE" id="PS00061">
    <property type="entry name" value="ADH_SHORT"/>
    <property type="match status" value="1"/>
</dbReference>
<dbReference type="PANTHER" id="PTHR44196">
    <property type="entry name" value="DEHYDROGENASE/REDUCTASE SDR FAMILY MEMBER 7B"/>
    <property type="match status" value="1"/>
</dbReference>
<gene>
    <name evidence="6" type="ORF">MW084_01050</name>
</gene>
<dbReference type="SMART" id="SM00822">
    <property type="entry name" value="PKS_KR"/>
    <property type="match status" value="1"/>
</dbReference>
<sequence>MAARTSPLHGRTAVVTGAARGIGEAIALRLAERGAAVALVGHEGDALARLRERLPTRAECWEADVTDDARMARVAAEVAARLGPPSVVVANAGVAEGGPFAESDPAVWRRIVEVNLVGSATTARSYLPALFATRGYFLQVASLASIGAVPMMSAYCASKAGVEAFAHSLRAEVAHRGVGVGLAYVNWTDTDMIRDAGTRPVLRELRGHLPPPARGVLPAPHVAARLVRAVEHRRPAVYVPPWLRAVQPVRAALPAVVTAFSRHRLPRLAAERRFEPTGLLGAGGRADTQAPPLPGTERGAARVPPPVGRTGEPPSAGPGTGQG</sequence>
<evidence type="ECO:0000256" key="1">
    <source>
        <dbReference type="ARBA" id="ARBA00006484"/>
    </source>
</evidence>
<evidence type="ECO:0000313" key="6">
    <source>
        <dbReference type="EMBL" id="URN14736.1"/>
    </source>
</evidence>
<keyword evidence="2" id="KW-0560">Oxidoreductase</keyword>
<dbReference type="Pfam" id="PF00106">
    <property type="entry name" value="adh_short"/>
    <property type="match status" value="1"/>
</dbReference>
<proteinExistence type="inferred from homology"/>
<protein>
    <submittedName>
        <fullName evidence="6">SDR family oxidoreductase</fullName>
    </submittedName>
</protein>
<keyword evidence="7" id="KW-1185">Reference proteome</keyword>
<feature type="region of interest" description="Disordered" evidence="4">
    <location>
        <begin position="276"/>
        <end position="323"/>
    </location>
</feature>
<organism evidence="6 7">
    <name type="scientific">Streptomyces sudanensis</name>
    <dbReference type="NCBI Taxonomy" id="436397"/>
    <lineage>
        <taxon>Bacteria</taxon>
        <taxon>Bacillati</taxon>
        <taxon>Actinomycetota</taxon>
        <taxon>Actinomycetes</taxon>
        <taxon>Kitasatosporales</taxon>
        <taxon>Streptomycetaceae</taxon>
        <taxon>Streptomyces</taxon>
    </lineage>
</organism>
<reference evidence="6" key="1">
    <citation type="submission" date="2022-04" db="EMBL/GenBank/DDBJ databases">
        <title>Systematic whole-genome sequencing reveals an unexpected diversity among actinomycetoma pathogens and provides insights into their antibacterial susceptibilities.</title>
        <authorList>
            <person name="Watson A.K."/>
            <person name="Kepplinger B."/>
            <person name="Bakhiet S.M."/>
            <person name="Mhmoud N.A."/>
            <person name="Chapman J."/>
            <person name="Allenby N."/>
            <person name="Mickiewicz K."/>
            <person name="Goodfellow M."/>
            <person name="Fahal A.H."/>
            <person name="Errington J."/>
        </authorList>
    </citation>
    <scope>NUCLEOTIDE SEQUENCE</scope>
    <source>
        <strain evidence="6">SD 504</strain>
    </source>
</reference>
<dbReference type="InterPro" id="IPR020904">
    <property type="entry name" value="Sc_DH/Rdtase_CS"/>
</dbReference>
<dbReference type="Gene3D" id="3.40.50.720">
    <property type="entry name" value="NAD(P)-binding Rossmann-like Domain"/>
    <property type="match status" value="1"/>
</dbReference>
<dbReference type="PANTHER" id="PTHR44196:SF1">
    <property type="entry name" value="DEHYDROGENASE_REDUCTASE SDR FAMILY MEMBER 7B"/>
    <property type="match status" value="1"/>
</dbReference>
<dbReference type="RefSeq" id="WP_010468090.1">
    <property type="nucleotide sequence ID" value="NZ_CP095474.1"/>
</dbReference>